<feature type="transmembrane region" description="Helical" evidence="1">
    <location>
        <begin position="84"/>
        <end position="104"/>
    </location>
</feature>
<accession>A0A1M6DI14</accession>
<evidence type="ECO:0000256" key="1">
    <source>
        <dbReference type="SAM" id="Phobius"/>
    </source>
</evidence>
<sequence length="135" mass="15260">MNYMKKNLLVNIVFLILGAGFLIFSFLEKGKNSIVFGLGCSLLAVGLLNIVQSIILMRNPKKCDEIELLKNEERTVFLREKNNSTVYSIFIYIESIVIIIAAFLGYREVVIVVSLLLIAKLVVWMVIGTINGNRY</sequence>
<evidence type="ECO:0000313" key="3">
    <source>
        <dbReference type="Proteomes" id="UP000184310"/>
    </source>
</evidence>
<reference evidence="2 3" key="1">
    <citation type="submission" date="2016-11" db="EMBL/GenBank/DDBJ databases">
        <authorList>
            <person name="Jaros S."/>
            <person name="Januszkiewicz K."/>
            <person name="Wedrychowicz H."/>
        </authorList>
    </citation>
    <scope>NUCLEOTIDE SEQUENCE [LARGE SCALE GENOMIC DNA]</scope>
    <source>
        <strain evidence="2 3">DSM 21758</strain>
    </source>
</reference>
<dbReference type="RefSeq" id="WP_072985317.1">
    <property type="nucleotide sequence ID" value="NZ_FQZB01000004.1"/>
</dbReference>
<feature type="transmembrane region" description="Helical" evidence="1">
    <location>
        <begin position="7"/>
        <end position="27"/>
    </location>
</feature>
<dbReference type="OrthoDB" id="1926985at2"/>
<gene>
    <name evidence="2" type="ORF">SAMN02745163_00738</name>
</gene>
<dbReference type="Proteomes" id="UP000184310">
    <property type="component" value="Unassembled WGS sequence"/>
</dbReference>
<name>A0A1M6DI14_9CLOT</name>
<organism evidence="2 3">
    <name type="scientific">Clostridium cavendishii DSM 21758</name>
    <dbReference type="NCBI Taxonomy" id="1121302"/>
    <lineage>
        <taxon>Bacteria</taxon>
        <taxon>Bacillati</taxon>
        <taxon>Bacillota</taxon>
        <taxon>Clostridia</taxon>
        <taxon>Eubacteriales</taxon>
        <taxon>Clostridiaceae</taxon>
        <taxon>Clostridium</taxon>
    </lineage>
</organism>
<evidence type="ECO:0000313" key="2">
    <source>
        <dbReference type="EMBL" id="SHI72954.1"/>
    </source>
</evidence>
<keyword evidence="1" id="KW-1133">Transmembrane helix</keyword>
<keyword evidence="1" id="KW-0812">Transmembrane</keyword>
<keyword evidence="1" id="KW-0472">Membrane</keyword>
<dbReference type="AlphaFoldDB" id="A0A1M6DI14"/>
<dbReference type="EMBL" id="FQZB01000004">
    <property type="protein sequence ID" value="SHI72954.1"/>
    <property type="molecule type" value="Genomic_DNA"/>
</dbReference>
<protein>
    <submittedName>
        <fullName evidence="2">Uncharacterized protein</fullName>
    </submittedName>
</protein>
<feature type="transmembrane region" description="Helical" evidence="1">
    <location>
        <begin position="33"/>
        <end position="51"/>
    </location>
</feature>
<feature type="transmembrane region" description="Helical" evidence="1">
    <location>
        <begin position="110"/>
        <end position="130"/>
    </location>
</feature>
<proteinExistence type="predicted"/>
<keyword evidence="3" id="KW-1185">Reference proteome</keyword>